<dbReference type="GO" id="GO:0012505">
    <property type="term" value="C:endomembrane system"/>
    <property type="evidence" value="ECO:0007669"/>
    <property type="project" value="UniProtKB-SubCell"/>
</dbReference>
<dbReference type="InterPro" id="IPR003807">
    <property type="entry name" value="DUF202"/>
</dbReference>
<keyword evidence="3 5" id="KW-1133">Transmembrane helix</keyword>
<accession>A0A3V8VU74</accession>
<evidence type="ECO:0000256" key="1">
    <source>
        <dbReference type="ARBA" id="ARBA00004127"/>
    </source>
</evidence>
<dbReference type="AlphaFoldDB" id="A0A3V8VU74"/>
<evidence type="ECO:0000313" key="9">
    <source>
        <dbReference type="EMBL" id="HAE0571083.1"/>
    </source>
</evidence>
<evidence type="ECO:0000259" key="6">
    <source>
        <dbReference type="Pfam" id="PF02656"/>
    </source>
</evidence>
<proteinExistence type="predicted"/>
<name>A0A3V8VU74_SALET</name>
<keyword evidence="4 5" id="KW-0472">Membrane</keyword>
<dbReference type="EMBL" id="DAAQRO010000020">
    <property type="protein sequence ID" value="HAE0571083.1"/>
    <property type="molecule type" value="Genomic_DNA"/>
</dbReference>
<evidence type="ECO:0000256" key="3">
    <source>
        <dbReference type="ARBA" id="ARBA00022989"/>
    </source>
</evidence>
<dbReference type="EMBL" id="AAMJIL010000020">
    <property type="protein sequence ID" value="EDH9502093.1"/>
    <property type="molecule type" value="Genomic_DNA"/>
</dbReference>
<feature type="transmembrane region" description="Helical" evidence="5">
    <location>
        <begin position="89"/>
        <end position="110"/>
    </location>
</feature>
<reference evidence="9" key="1">
    <citation type="journal article" date="2018" name="Genome Biol.">
        <title>SKESA: strategic k-mer extension for scrupulous assemblies.</title>
        <authorList>
            <person name="Souvorov A."/>
            <person name="Agarwala R."/>
            <person name="Lipman D.J."/>
        </authorList>
    </citation>
    <scope>NUCLEOTIDE SEQUENCE</scope>
    <source>
        <strain evidence="9">Salmonella enterica</strain>
    </source>
</reference>
<dbReference type="EMBL" id="DAAQTM010000020">
    <property type="protein sequence ID" value="HAE0804351.1"/>
    <property type="molecule type" value="Genomic_DNA"/>
</dbReference>
<protein>
    <submittedName>
        <fullName evidence="8">DUF202 domain-containing protein</fullName>
    </submittedName>
</protein>
<evidence type="ECO:0000313" key="7">
    <source>
        <dbReference type="EMBL" id="EBW4721375.1"/>
    </source>
</evidence>
<feature type="transmembrane region" description="Helical" evidence="5">
    <location>
        <begin position="46"/>
        <end position="68"/>
    </location>
</feature>
<comment type="caution">
    <text evidence="8">The sequence shown here is derived from an EMBL/GenBank/DDBJ whole genome shotgun (WGS) entry which is preliminary data.</text>
</comment>
<feature type="transmembrane region" description="Helical" evidence="5">
    <location>
        <begin position="20"/>
        <end position="40"/>
    </location>
</feature>
<comment type="subcellular location">
    <subcellularLocation>
        <location evidence="1">Endomembrane system</location>
        <topology evidence="1">Multi-pass membrane protein</topology>
    </subcellularLocation>
</comment>
<keyword evidence="2 5" id="KW-0812">Transmembrane</keyword>
<dbReference type="Pfam" id="PF02656">
    <property type="entry name" value="DUF202"/>
    <property type="match status" value="1"/>
</dbReference>
<evidence type="ECO:0000256" key="2">
    <source>
        <dbReference type="ARBA" id="ARBA00022692"/>
    </source>
</evidence>
<feature type="domain" description="DUF202" evidence="6">
    <location>
        <begin position="9"/>
        <end position="72"/>
    </location>
</feature>
<organism evidence="8">
    <name type="scientific">Salmonella enterica subsp. enterica serovar Agama</name>
    <dbReference type="NCBI Taxonomy" id="399581"/>
    <lineage>
        <taxon>Bacteria</taxon>
        <taxon>Pseudomonadati</taxon>
        <taxon>Pseudomonadota</taxon>
        <taxon>Gammaproteobacteria</taxon>
        <taxon>Enterobacterales</taxon>
        <taxon>Enterobacteriaceae</taxon>
        <taxon>Salmonella</taxon>
    </lineage>
</organism>
<evidence type="ECO:0000313" key="10">
    <source>
        <dbReference type="EMBL" id="HAE0804351.1"/>
    </source>
</evidence>
<evidence type="ECO:0000256" key="5">
    <source>
        <dbReference type="SAM" id="Phobius"/>
    </source>
</evidence>
<evidence type="ECO:0000313" key="8">
    <source>
        <dbReference type="EMBL" id="EDH9502093.1"/>
    </source>
</evidence>
<reference evidence="8" key="2">
    <citation type="submission" date="2018-07" db="EMBL/GenBank/DDBJ databases">
        <authorList>
            <person name="Ashton P.M."/>
            <person name="Dallman T."/>
            <person name="Nair S."/>
            <person name="De Pinna E."/>
            <person name="Peters T."/>
            <person name="Grant K."/>
        </authorList>
    </citation>
    <scope>NUCLEOTIDE SEQUENCE</scope>
    <source>
        <strain evidence="7">274272</strain>
        <strain evidence="8">367228</strain>
    </source>
</reference>
<dbReference type="EMBL" id="AAHILE010000022">
    <property type="protein sequence ID" value="EBW4721375.1"/>
    <property type="molecule type" value="Genomic_DNA"/>
</dbReference>
<sequence length="115" mass="12179">MIVDLRPCDPGLQPQRTALAWLRTTFSVFVLALVTARVGFARGSLASGWVGSLAVGLAIVLMIVTHYRQQQVIADGELTTPASVLTKRLLSIILGLEAVSLILPAALSLLPEGVC</sequence>
<reference evidence="9" key="3">
    <citation type="submission" date="2019-04" db="EMBL/GenBank/DDBJ databases">
        <authorList>
            <consortium name="NCBI Pathogen Detection Project"/>
        </authorList>
    </citation>
    <scope>NUCLEOTIDE SEQUENCE</scope>
    <source>
        <strain evidence="9">Salmonella enterica</strain>
    </source>
</reference>
<gene>
    <name evidence="8" type="ORF">CC476_18790</name>
    <name evidence="7" type="ORF">DPP28_19145</name>
    <name evidence="9" type="ORF">G2825_20165</name>
    <name evidence="10" type="ORF">G2903_18920</name>
</gene>
<evidence type="ECO:0000256" key="4">
    <source>
        <dbReference type="ARBA" id="ARBA00023136"/>
    </source>
</evidence>